<reference evidence="1" key="1">
    <citation type="submission" date="2016-10" db="EMBL/GenBank/DDBJ databases">
        <title>Sequence of Gallionella enrichment culture.</title>
        <authorList>
            <person name="Poehlein A."/>
            <person name="Muehling M."/>
            <person name="Daniel R."/>
        </authorList>
    </citation>
    <scope>NUCLEOTIDE SEQUENCE</scope>
</reference>
<dbReference type="EMBL" id="MLJW01000533">
    <property type="protein sequence ID" value="OIQ85598.1"/>
    <property type="molecule type" value="Genomic_DNA"/>
</dbReference>
<proteinExistence type="predicted"/>
<name>A0A1J5QPT8_9ZZZZ</name>
<gene>
    <name evidence="1" type="ORF">GALL_325720</name>
</gene>
<accession>A0A1J5QPT8</accession>
<dbReference type="Pfam" id="PF04977">
    <property type="entry name" value="DivIC"/>
    <property type="match status" value="1"/>
</dbReference>
<comment type="caution">
    <text evidence="1">The sequence shown here is derived from an EMBL/GenBank/DDBJ whole genome shotgun (WGS) entry which is preliminary data.</text>
</comment>
<dbReference type="InterPro" id="IPR007060">
    <property type="entry name" value="FtsL/DivIC"/>
</dbReference>
<organism evidence="1">
    <name type="scientific">mine drainage metagenome</name>
    <dbReference type="NCBI Taxonomy" id="410659"/>
    <lineage>
        <taxon>unclassified sequences</taxon>
        <taxon>metagenomes</taxon>
        <taxon>ecological metagenomes</taxon>
    </lineage>
</organism>
<evidence type="ECO:0000313" key="1">
    <source>
        <dbReference type="EMBL" id="OIQ85598.1"/>
    </source>
</evidence>
<sequence length="122" mass="14041">MRLMSMILDFRSRARNVIGPFVGLTLVVYFAYHTVQGDRGLIAWWRLNKEVVQAETTLTGLEAVRDKLDHRDVLLRPDHLDPDMLEERARIMLNMGRDNEVVVLRHPDGTLDLPEKTAPPPQ</sequence>
<protein>
    <submittedName>
        <fullName evidence="1">Septum formation initiator</fullName>
    </submittedName>
</protein>
<dbReference type="AlphaFoldDB" id="A0A1J5QPT8"/>